<feature type="coiled-coil region" evidence="2">
    <location>
        <begin position="74"/>
        <end position="130"/>
    </location>
</feature>
<dbReference type="PANTHER" id="PTHR11960:SF18">
    <property type="entry name" value="EUKARYOTIC TRANSLATION INITIATION FACTOR 4E HOMOLOGOUS PROTEIN, ISOFORM B"/>
    <property type="match status" value="1"/>
</dbReference>
<protein>
    <submittedName>
        <fullName evidence="4">Uncharacterized protein</fullName>
    </submittedName>
</protein>
<name>A0A418B351_9STRA</name>
<dbReference type="PROSITE" id="PS00813">
    <property type="entry name" value="IF4E"/>
    <property type="match status" value="1"/>
</dbReference>
<keyword evidence="5" id="KW-1185">Reference proteome</keyword>
<dbReference type="InterPro" id="IPR023398">
    <property type="entry name" value="TIF_eIF4e-like"/>
</dbReference>
<dbReference type="SUPFAM" id="SSF55418">
    <property type="entry name" value="eIF4e-like"/>
    <property type="match status" value="1"/>
</dbReference>
<dbReference type="InterPro" id="IPR001040">
    <property type="entry name" value="TIF_eIF_4E"/>
</dbReference>
<comment type="similarity">
    <text evidence="1">Belongs to the eukaryotic initiation factor 4E family.</text>
</comment>
<dbReference type="PANTHER" id="PTHR11960">
    <property type="entry name" value="EUKARYOTIC TRANSLATION INITIATION FACTOR 4E RELATED"/>
    <property type="match status" value="1"/>
</dbReference>
<feature type="region of interest" description="Disordered" evidence="3">
    <location>
        <begin position="320"/>
        <end position="355"/>
    </location>
</feature>
<evidence type="ECO:0000256" key="2">
    <source>
        <dbReference type="SAM" id="Coils"/>
    </source>
</evidence>
<dbReference type="GO" id="GO:0016281">
    <property type="term" value="C:eukaryotic translation initiation factor 4F complex"/>
    <property type="evidence" value="ECO:0007669"/>
    <property type="project" value="TreeGrafter"/>
</dbReference>
<dbReference type="Gene3D" id="3.30.760.10">
    <property type="entry name" value="RNA Cap, Translation Initiation Factor Eif4e"/>
    <property type="match status" value="1"/>
</dbReference>
<proteinExistence type="inferred from homology"/>
<evidence type="ECO:0000313" key="5">
    <source>
        <dbReference type="Proteomes" id="UP000285060"/>
    </source>
</evidence>
<evidence type="ECO:0000256" key="3">
    <source>
        <dbReference type="SAM" id="MobiDB-lite"/>
    </source>
</evidence>
<keyword evidence="1" id="KW-0648">Protein biosynthesis</keyword>
<dbReference type="GO" id="GO:0000340">
    <property type="term" value="F:RNA 7-methylguanosine cap binding"/>
    <property type="evidence" value="ECO:0007669"/>
    <property type="project" value="TreeGrafter"/>
</dbReference>
<dbReference type="GO" id="GO:0003743">
    <property type="term" value="F:translation initiation factor activity"/>
    <property type="evidence" value="ECO:0007669"/>
    <property type="project" value="UniProtKB-KW"/>
</dbReference>
<feature type="coiled-coil region" evidence="2">
    <location>
        <begin position="4"/>
        <end position="31"/>
    </location>
</feature>
<evidence type="ECO:0000256" key="1">
    <source>
        <dbReference type="RuleBase" id="RU004374"/>
    </source>
</evidence>
<keyword evidence="2" id="KW-0175">Coiled coil</keyword>
<evidence type="ECO:0000313" key="4">
    <source>
        <dbReference type="EMBL" id="RHY32463.1"/>
    </source>
</evidence>
<dbReference type="EMBL" id="QUSY01000135">
    <property type="protein sequence ID" value="RHY32463.1"/>
    <property type="molecule type" value="Genomic_DNA"/>
</dbReference>
<dbReference type="InterPro" id="IPR019770">
    <property type="entry name" value="TIF_eIF_4E_CS"/>
</dbReference>
<organism evidence="4 5">
    <name type="scientific">Aphanomyces invadans</name>
    <dbReference type="NCBI Taxonomy" id="157072"/>
    <lineage>
        <taxon>Eukaryota</taxon>
        <taxon>Sar</taxon>
        <taxon>Stramenopiles</taxon>
        <taxon>Oomycota</taxon>
        <taxon>Saprolegniomycetes</taxon>
        <taxon>Saprolegniales</taxon>
        <taxon>Verrucalvaceae</taxon>
        <taxon>Aphanomyces</taxon>
    </lineage>
</organism>
<sequence length="457" mass="52974">MVENQRLQSEVSHLKEKLRDYASALELANDRLKQVDASERQASLRCEVLDDTVRELEAMTVRQRQSMENQAHDVDRLNELVAHLGNERDQLIEHTEADAKRVRALWEETMLQHKAEVASLERTVERARKDSRMFQAHLTKCEAESQELRSKLSQASLVASQDAQRIQQLEHDVTAMRQDLGKSHDRTVQLSDSLKTVALQVEELASKLRWTEEQLQDTTKMLEASQRAAQIDADELQSTLEQLDILKTEFSASMETYESTIQELKHNATVKSTKEEQLREELASEKKYAASLTAMLKTYMVDSHRVLSEVDHKLSDLNEHCHREDDPTSDDDIGSRGPSLQPIRLPRRPTQANSLRESPIQNTYTFWYMKKNSGKALEDQESYEKSIKEIAEFRTVQGFWRVYNHLIRPNDLPNTTDYHLFKAGIKPMWEDSANRRGGKWMIRIRKGIASRYWEDLV</sequence>
<reference evidence="4 5" key="1">
    <citation type="submission" date="2018-08" db="EMBL/GenBank/DDBJ databases">
        <title>Aphanomyces genome sequencing and annotation.</title>
        <authorList>
            <person name="Minardi D."/>
            <person name="Oidtmann B."/>
            <person name="Van Der Giezen M."/>
            <person name="Studholme D.J."/>
        </authorList>
    </citation>
    <scope>NUCLEOTIDE SEQUENCE [LARGE SCALE GENOMIC DNA]</scope>
    <source>
        <strain evidence="4 5">NJM0002</strain>
    </source>
</reference>
<comment type="caution">
    <text evidence="4">The sequence shown here is derived from an EMBL/GenBank/DDBJ whole genome shotgun (WGS) entry which is preliminary data.</text>
</comment>
<keyword evidence="1" id="KW-0396">Initiation factor</keyword>
<dbReference type="Proteomes" id="UP000285060">
    <property type="component" value="Unassembled WGS sequence"/>
</dbReference>
<accession>A0A418B351</accession>
<dbReference type="AlphaFoldDB" id="A0A418B351"/>
<keyword evidence="1" id="KW-0694">RNA-binding</keyword>
<dbReference type="VEuPathDB" id="FungiDB:H310_08980"/>
<gene>
    <name evidence="4" type="ORF">DYB32_002539</name>
</gene>
<dbReference type="Pfam" id="PF01652">
    <property type="entry name" value="IF4E"/>
    <property type="match status" value="1"/>
</dbReference>